<dbReference type="PANTHER" id="PTHR40787:SF3">
    <property type="entry name" value="PROTEIN TRANSPORT PROTEIN SEC39"/>
    <property type="match status" value="1"/>
</dbReference>
<evidence type="ECO:0000256" key="4">
    <source>
        <dbReference type="ARBA" id="ARBA00022927"/>
    </source>
</evidence>
<dbReference type="GO" id="GO:0015031">
    <property type="term" value="P:protein transport"/>
    <property type="evidence" value="ECO:0007669"/>
    <property type="project" value="UniProtKB-KW"/>
</dbReference>
<dbReference type="InterPro" id="IPR013244">
    <property type="entry name" value="Sec39_domain"/>
</dbReference>
<gene>
    <name evidence="6" type="ORF">CXQ85_001422</name>
</gene>
<evidence type="ECO:0000256" key="3">
    <source>
        <dbReference type="ARBA" id="ARBA00022824"/>
    </source>
</evidence>
<protein>
    <recommendedName>
        <fullName evidence="5">Sec39 domain-containing protein</fullName>
    </recommendedName>
</protein>
<dbReference type="Pfam" id="PF08314">
    <property type="entry name" value="Sec39"/>
    <property type="match status" value="1"/>
</dbReference>
<keyword evidence="3" id="KW-0256">Endoplasmic reticulum</keyword>
<dbReference type="EMBL" id="PKFO01000001">
    <property type="protein sequence ID" value="PVH19126.1"/>
    <property type="molecule type" value="Genomic_DNA"/>
</dbReference>
<evidence type="ECO:0000256" key="2">
    <source>
        <dbReference type="ARBA" id="ARBA00022448"/>
    </source>
</evidence>
<sequence length="833" mass="93698">MSGASLERLDAQLFTALNSVLASHPEDVEPLLAKIVPLSKLGQLRFNQPANILRSFIFGVSSITVNLEVLVQFAQQITLRESESESLDTAELSDDVENLLSWTAHEYSIELPGEEDSIETARAIEADYAQRSKSIGYTSCETYASFIMAKIIQLSRYTTDLEQYDFLFKTVQGVEGLAAWYHGVVVPYTNFRHHFGTVLGAEVPAFEYLSRETYNEKLDFFLQPYNAAVDKAHVAFSPQKLLTSVLLPLALYYGGDLSPLLDWTYTDKKHPSWLSRLSTFQNTTESVLNFTDYKGQSIPIESLTGFVSNYIALAYYFAFYGESSVSSVDVSRAYDMIDNSLTSLIESLDVTSSGGSLLPETVDVDNLPEYSSFSEFVSSERNPLKPLFRSDLKACIAFLKNVIATCCQVFPVNGLTVSKYLKLSQDGLADSESVKKEVLRVLAHLESSNHEKLLHSVKLISSSFVKGDKQLEGELDHVIFERLLGVGLFPVATEFYNNNASLSVNQAFDVVLKKFRHEFDEANSLDERIGHLKQAHECITLLSTLSSSQELDETYKGQVVKLKHLLKALNSLKNFKLSLDGKSSARPSALLSKITRTDENEHFTPFSIVSLVLEQNPKSYHAYEKLYRIVNDLAIYLGIALSHVPFARIQSACIESALIDNNFDFAYKHSKILFDHYASDNTLNLSEYWLTFYQTAKFVSPEWFNDDDIMIEKKKLEIYLKQRELLFLTLKLSKPTSSTVDNSRLILNQLKQKEKDIDVIFDHLEQYSEQTSQMQIEPSVLQIPENAGRLLNEASKTTSHASDKLSNLFVSGLGWAIGAKRATLINRIAYVSP</sequence>
<name>A0A2V1ANI3_9ASCO</name>
<evidence type="ECO:0000256" key="1">
    <source>
        <dbReference type="ARBA" id="ARBA00004240"/>
    </source>
</evidence>
<evidence type="ECO:0000313" key="7">
    <source>
        <dbReference type="Proteomes" id="UP000244309"/>
    </source>
</evidence>
<reference evidence="6 7" key="1">
    <citation type="submission" date="2017-12" db="EMBL/GenBank/DDBJ databases">
        <title>Genome Sequence of a Multidrug-Resistant Candida haemulonii Isolate from a Patient with Chronic Leg Ulcers in Israel.</title>
        <authorList>
            <person name="Chow N.A."/>
            <person name="Gade L."/>
            <person name="Batra D."/>
            <person name="Rowe L.A."/>
            <person name="Ben-Ami R."/>
            <person name="Loparev V.N."/>
            <person name="Litvintseva A.P."/>
        </authorList>
    </citation>
    <scope>NUCLEOTIDE SEQUENCE [LARGE SCALE GENOMIC DNA]</scope>
    <source>
        <strain evidence="6 7">B11899</strain>
    </source>
</reference>
<dbReference type="AlphaFoldDB" id="A0A2V1ANI3"/>
<dbReference type="STRING" id="45357.A0A2V1ANI3"/>
<dbReference type="RefSeq" id="XP_025340066.1">
    <property type="nucleotide sequence ID" value="XM_025485135.1"/>
</dbReference>
<dbReference type="PANTHER" id="PTHR40787">
    <property type="entry name" value="SECRETED PROTEIN"/>
    <property type="match status" value="1"/>
</dbReference>
<comment type="subcellular location">
    <subcellularLocation>
        <location evidence="1">Endoplasmic reticulum</location>
    </subcellularLocation>
</comment>
<keyword evidence="7" id="KW-1185">Reference proteome</keyword>
<dbReference type="OrthoDB" id="342024at2759"/>
<dbReference type="GO" id="GO:0006890">
    <property type="term" value="P:retrograde vesicle-mediated transport, Golgi to endoplasmic reticulum"/>
    <property type="evidence" value="ECO:0007669"/>
    <property type="project" value="InterPro"/>
</dbReference>
<dbReference type="Proteomes" id="UP000244309">
    <property type="component" value="Unassembled WGS sequence"/>
</dbReference>
<dbReference type="GO" id="GO:0005783">
    <property type="term" value="C:endoplasmic reticulum"/>
    <property type="evidence" value="ECO:0007669"/>
    <property type="project" value="UniProtKB-SubCell"/>
</dbReference>
<evidence type="ECO:0000313" key="6">
    <source>
        <dbReference type="EMBL" id="PVH19126.1"/>
    </source>
</evidence>
<comment type="caution">
    <text evidence="6">The sequence shown here is derived from an EMBL/GenBank/DDBJ whole genome shotgun (WGS) entry which is preliminary data.</text>
</comment>
<proteinExistence type="predicted"/>
<keyword evidence="2" id="KW-0813">Transport</keyword>
<dbReference type="GeneID" id="37006753"/>
<keyword evidence="4" id="KW-0653">Protein transport</keyword>
<dbReference type="VEuPathDB" id="FungiDB:CXQ85_001422"/>
<accession>A0A2V1ANI3</accession>
<evidence type="ECO:0000259" key="5">
    <source>
        <dbReference type="Pfam" id="PF08314"/>
    </source>
</evidence>
<organism evidence="6 7">
    <name type="scientific">Candidozyma haemuli</name>
    <dbReference type="NCBI Taxonomy" id="45357"/>
    <lineage>
        <taxon>Eukaryota</taxon>
        <taxon>Fungi</taxon>
        <taxon>Dikarya</taxon>
        <taxon>Ascomycota</taxon>
        <taxon>Saccharomycotina</taxon>
        <taxon>Pichiomycetes</taxon>
        <taxon>Metschnikowiaceae</taxon>
        <taxon>Candidozyma</taxon>
    </lineage>
</organism>
<feature type="domain" description="Sec39" evidence="5">
    <location>
        <begin position="302"/>
        <end position="769"/>
    </location>
</feature>